<organism evidence="2 3">
    <name type="scientific">Grifola frondosa</name>
    <name type="common">Maitake</name>
    <name type="synonym">Polyporus frondosus</name>
    <dbReference type="NCBI Taxonomy" id="5627"/>
    <lineage>
        <taxon>Eukaryota</taxon>
        <taxon>Fungi</taxon>
        <taxon>Dikarya</taxon>
        <taxon>Basidiomycota</taxon>
        <taxon>Agaricomycotina</taxon>
        <taxon>Agaricomycetes</taxon>
        <taxon>Polyporales</taxon>
        <taxon>Grifolaceae</taxon>
        <taxon>Grifola</taxon>
    </lineage>
</organism>
<dbReference type="OrthoDB" id="4096268at2759"/>
<dbReference type="Proteomes" id="UP000092993">
    <property type="component" value="Unassembled WGS sequence"/>
</dbReference>
<feature type="compositionally biased region" description="Low complexity" evidence="1">
    <location>
        <begin position="230"/>
        <end position="243"/>
    </location>
</feature>
<comment type="caution">
    <text evidence="2">The sequence shown here is derived from an EMBL/GenBank/DDBJ whole genome shotgun (WGS) entry which is preliminary data.</text>
</comment>
<feature type="region of interest" description="Disordered" evidence="1">
    <location>
        <begin position="280"/>
        <end position="306"/>
    </location>
</feature>
<feature type="region of interest" description="Disordered" evidence="1">
    <location>
        <begin position="530"/>
        <end position="563"/>
    </location>
</feature>
<dbReference type="AlphaFoldDB" id="A0A1C7M8R3"/>
<dbReference type="OMA" id="TDLHSHH"/>
<evidence type="ECO:0000313" key="3">
    <source>
        <dbReference type="Proteomes" id="UP000092993"/>
    </source>
</evidence>
<evidence type="ECO:0000313" key="2">
    <source>
        <dbReference type="EMBL" id="OBZ73305.1"/>
    </source>
</evidence>
<dbReference type="STRING" id="5627.A0A1C7M8R3"/>
<dbReference type="EMBL" id="LUGG01000007">
    <property type="protein sequence ID" value="OBZ73305.1"/>
    <property type="molecule type" value="Genomic_DNA"/>
</dbReference>
<proteinExistence type="predicted"/>
<keyword evidence="3" id="KW-1185">Reference proteome</keyword>
<feature type="region of interest" description="Disordered" evidence="1">
    <location>
        <begin position="361"/>
        <end position="386"/>
    </location>
</feature>
<feature type="region of interest" description="Disordered" evidence="1">
    <location>
        <begin position="230"/>
        <end position="260"/>
    </location>
</feature>
<protein>
    <submittedName>
        <fullName evidence="2">Uncharacterized protein</fullName>
    </submittedName>
</protein>
<evidence type="ECO:0000256" key="1">
    <source>
        <dbReference type="SAM" id="MobiDB-lite"/>
    </source>
</evidence>
<feature type="region of interest" description="Disordered" evidence="1">
    <location>
        <begin position="140"/>
        <end position="192"/>
    </location>
</feature>
<sequence>MDLVNSGDFLAAREHTPGNIIGIILHVDECGEQPLETLTYYKSRTRAIAIGRSCEPQACKDHLYGVWECIHHGLELPPRYSCVKTRDLVSTAIKPEVPTVLADGDVITFGKSVGRDEFLVRPITVRVKLVVGTGSSPRPSFVDLVTPEPEEKTSPRSSTGRYGVFIPSSESSASTSDESDIQEISPPSSPRASAQAIHPFFLSLAESHSNRLQLLRRLLPPVDFPPIHSSTISASSDDSSFASGHAQMPSNGGDLGPVSLGPDDDVLMILSDPIPHVIGAWPGSPTRPGLEDHLSSNPPSPESNEVAILGNDRISSVEAIAPASRERSASDASDDVEIIDCVRLNDGNNILVACASPDLEQQPAHRGDECPVANSERASPAPDSDLSGIQAEIRDACSEITLLRVARLKSETRFDEHVLEMKRKLAAVDQDMFGTNSRITAAIAANDAHMTSVRSRLDHLREDVDYLQSKSINTDYVKEQSSAVSDGVAAMKDMLEEMRSLRNDTGRQIAEELEAIRALRAAAEAAQAQTVTTSLKRKRSESEGESSAEGISSTTNCDSSKRRKTAEVAAKIAQTATIATMGAVAAWTALAFS</sequence>
<reference evidence="2 3" key="1">
    <citation type="submission" date="2016-03" db="EMBL/GenBank/DDBJ databases">
        <title>Whole genome sequencing of Grifola frondosa 9006-11.</title>
        <authorList>
            <person name="Min B."/>
            <person name="Park H."/>
            <person name="Kim J.-G."/>
            <person name="Cho H."/>
            <person name="Oh Y.-L."/>
            <person name="Kong W.-S."/>
            <person name="Choi I.-G."/>
        </authorList>
    </citation>
    <scope>NUCLEOTIDE SEQUENCE [LARGE SCALE GENOMIC DNA]</scope>
    <source>
        <strain evidence="2 3">9006-11</strain>
    </source>
</reference>
<gene>
    <name evidence="2" type="ORF">A0H81_07196</name>
</gene>
<name>A0A1C7M8R3_GRIFR</name>
<accession>A0A1C7M8R3</accession>